<gene>
    <name evidence="4" type="ORF">PPRIM_AZ9-3.1.T0110049</name>
</gene>
<feature type="transmembrane region" description="Helical" evidence="2">
    <location>
        <begin position="26"/>
        <end position="47"/>
    </location>
</feature>
<dbReference type="AlphaFoldDB" id="A0A8S1JVK7"/>
<evidence type="ECO:0000256" key="2">
    <source>
        <dbReference type="SAM" id="Phobius"/>
    </source>
</evidence>
<dbReference type="OMA" id="CNADSIT"/>
<dbReference type="GO" id="GO:0043171">
    <property type="term" value="P:peptide catabolic process"/>
    <property type="evidence" value="ECO:0007669"/>
    <property type="project" value="TreeGrafter"/>
</dbReference>
<evidence type="ECO:0000313" key="4">
    <source>
        <dbReference type="EMBL" id="CAD8046682.1"/>
    </source>
</evidence>
<evidence type="ECO:0000313" key="5">
    <source>
        <dbReference type="Proteomes" id="UP000688137"/>
    </source>
</evidence>
<organism evidence="4 5">
    <name type="scientific">Paramecium primaurelia</name>
    <dbReference type="NCBI Taxonomy" id="5886"/>
    <lineage>
        <taxon>Eukaryota</taxon>
        <taxon>Sar</taxon>
        <taxon>Alveolata</taxon>
        <taxon>Ciliophora</taxon>
        <taxon>Intramacronucleata</taxon>
        <taxon>Oligohymenophorea</taxon>
        <taxon>Peniculida</taxon>
        <taxon>Parameciidae</taxon>
        <taxon>Paramecium</taxon>
    </lineage>
</organism>
<sequence length="960" mass="112404">MQMDEETQGLVHQQVKKPKDPETRGILSTICQIIQLIILILLVYLLFKYALANHKQSFQIPQIQQLKVNEIENIDDIDNTVVLDKEDQDIMQFLTSPEDVTQFDNIIPEPEEEHFEELIFEAEPWNEGQLQGWQFKNGLTLIVQEKLVDIATLQFVIYHGYHDDDYNTLFMHLLLKQQCSQAQLIERPYMSTITIHFKNELMETCIRKFADSLVREYTQDDLDNINSEEIEINDFDLISKIDRVLDAISLNNEIMTEPMQIQDLQNYIELILVSNPLRLTIESALSNQEIYMIVSDTQLLQKEFGTSIIDTWDLEPILYNQIRINSNLTSTILIYPTKQDEFFKHLLLLKTQNSLQTILKCQFEILDFDFLAINIQECNADSITLANAIYNFGSFLKRQNEKTLLNCHKDFYNLQILYQKYVDDKEFSKKDLNSIIDNIQSGVIIIQQGQYIYQELKTLNTDEFLKSNFVNKKVQSIEYSNIMLDYTTVSTIDEQLISQLKLPNLSQYIPIEQPNYNFYTTYQILQANITLSEPLLMSESPNDIEPVYKPLTPYIPLDLDQSQKNYLIPNLTPLQISQELWWQYDNSTNRVFLGILFYKPINGYSIAKSKAILKVAQMYIEQSNLEAISAGFNFQVESSLKGLSLMLSGWSLTFEAVKNQVLQNLKQIKDESKFQSIKEDLRSQFQEYYFQKTQFYLIQYWLPKLMLRPVNDPADIIKEFQDLKYNEFSQFLTDMFSDIKYTAFISGNIDIQNAKQLVQEFHPNDIETLTKTLQIEKNLIHIIKLPAKQKQNAVVKYFSVGQRDYLTLAALLLLQLHFEQQQAIQVSFKSIGCVDGLLFYNQGTDSVIKLNEQIQQLIEQQRFNLDKLKEQLILHYQNNDEFLWDKIYNRNYAFNEIIEIKNQIENVQISDFHGILQSETLSIFGVTESSKIPNLPSGQQDYSKEKEKSYFECAYQYQSQ</sequence>
<feature type="domain" description="Peptidase M16 middle/third" evidence="3">
    <location>
        <begin position="553"/>
        <end position="702"/>
    </location>
</feature>
<protein>
    <recommendedName>
        <fullName evidence="3">Peptidase M16 middle/third domain-containing protein</fullName>
    </recommendedName>
</protein>
<comment type="caution">
    <text evidence="4">The sequence shown here is derived from an EMBL/GenBank/DDBJ whole genome shotgun (WGS) entry which is preliminary data.</text>
</comment>
<dbReference type="GO" id="GO:0005829">
    <property type="term" value="C:cytosol"/>
    <property type="evidence" value="ECO:0007669"/>
    <property type="project" value="TreeGrafter"/>
</dbReference>
<evidence type="ECO:0000259" key="3">
    <source>
        <dbReference type="Pfam" id="PF16187"/>
    </source>
</evidence>
<dbReference type="GO" id="GO:0004222">
    <property type="term" value="F:metalloendopeptidase activity"/>
    <property type="evidence" value="ECO:0007669"/>
    <property type="project" value="TreeGrafter"/>
</dbReference>
<keyword evidence="2" id="KW-0812">Transmembrane</keyword>
<proteinExistence type="predicted"/>
<dbReference type="GO" id="GO:0046872">
    <property type="term" value="F:metal ion binding"/>
    <property type="evidence" value="ECO:0007669"/>
    <property type="project" value="UniProtKB-KW"/>
</dbReference>
<keyword evidence="2" id="KW-1133">Transmembrane helix</keyword>
<keyword evidence="2" id="KW-0472">Membrane</keyword>
<evidence type="ECO:0000256" key="1">
    <source>
        <dbReference type="ARBA" id="ARBA00022723"/>
    </source>
</evidence>
<dbReference type="InterPro" id="IPR032632">
    <property type="entry name" value="Peptidase_M16_M"/>
</dbReference>
<keyword evidence="1" id="KW-0479">Metal-binding</keyword>
<dbReference type="InterPro" id="IPR050626">
    <property type="entry name" value="Peptidase_M16"/>
</dbReference>
<reference evidence="4" key="1">
    <citation type="submission" date="2021-01" db="EMBL/GenBank/DDBJ databases">
        <authorList>
            <consortium name="Genoscope - CEA"/>
            <person name="William W."/>
        </authorList>
    </citation>
    <scope>NUCLEOTIDE SEQUENCE</scope>
</reference>
<dbReference type="EMBL" id="CAJJDM010000008">
    <property type="protein sequence ID" value="CAD8046682.1"/>
    <property type="molecule type" value="Genomic_DNA"/>
</dbReference>
<dbReference type="GO" id="GO:0005739">
    <property type="term" value="C:mitochondrion"/>
    <property type="evidence" value="ECO:0007669"/>
    <property type="project" value="TreeGrafter"/>
</dbReference>
<dbReference type="Proteomes" id="UP000688137">
    <property type="component" value="Unassembled WGS sequence"/>
</dbReference>
<dbReference type="Pfam" id="PF16187">
    <property type="entry name" value="Peptidase_M16_M"/>
    <property type="match status" value="1"/>
</dbReference>
<dbReference type="PANTHER" id="PTHR43690:SF18">
    <property type="entry name" value="INSULIN-DEGRADING ENZYME-RELATED"/>
    <property type="match status" value="1"/>
</dbReference>
<keyword evidence="5" id="KW-1185">Reference proteome</keyword>
<accession>A0A8S1JVK7</accession>
<dbReference type="PANTHER" id="PTHR43690">
    <property type="entry name" value="NARDILYSIN"/>
    <property type="match status" value="1"/>
</dbReference>
<name>A0A8S1JVK7_PARPR</name>
<dbReference type="GO" id="GO:0051603">
    <property type="term" value="P:proteolysis involved in protein catabolic process"/>
    <property type="evidence" value="ECO:0007669"/>
    <property type="project" value="TreeGrafter"/>
</dbReference>